<dbReference type="PANTHER" id="PTHR42781">
    <property type="entry name" value="SPERMIDINE/PUTRESCINE IMPORT ATP-BINDING PROTEIN POTA"/>
    <property type="match status" value="1"/>
</dbReference>
<sequence length="335" mass="35138">MSLVLRAAVAERHVELDLEVGHGETLALVGPNGAGKSTALSLISGDLRPSSGSVSLDGRILADEGTWVPPHDRRVTTLSQDPVLFPHLSALGNVVFPLRAQGVPRGDARRRALEHLDALGLAGLAARRPAQLSGGQAQRVAIARALAADPRLLLLDEPMAALDVDVAPALREQLRGFLAGRTAIVVTHDVLDALSLAERVVVLEQGRQVDAGPTTEVLARPRSAFAARLAGLNLVAGRWDGHRIELEGGGRLSAKSPLVPGTAVLAAFRPAAVRLAEQGLPRTVHSLTPHGDLVRVRTEDLAADLSPQDAAARHLAPGTVVHLAVAPEDVKTYLA</sequence>
<keyword evidence="1" id="KW-0813">Transport</keyword>
<evidence type="ECO:0000256" key="2">
    <source>
        <dbReference type="ARBA" id="ARBA00022741"/>
    </source>
</evidence>
<keyword evidence="2" id="KW-0547">Nucleotide-binding</keyword>
<dbReference type="GO" id="GO:0016887">
    <property type="term" value="F:ATP hydrolysis activity"/>
    <property type="evidence" value="ECO:0007669"/>
    <property type="project" value="InterPro"/>
</dbReference>
<evidence type="ECO:0000256" key="1">
    <source>
        <dbReference type="ARBA" id="ARBA00022448"/>
    </source>
</evidence>
<dbReference type="InterPro" id="IPR027417">
    <property type="entry name" value="P-loop_NTPase"/>
</dbReference>
<evidence type="ECO:0000313" key="6">
    <source>
        <dbReference type="Proteomes" id="UP000274327"/>
    </source>
</evidence>
<keyword evidence="6" id="KW-1185">Reference proteome</keyword>
<organism evidence="5 6">
    <name type="scientific">Brachybacterium paraconglomeratum</name>
    <dbReference type="NCBI Taxonomy" id="173362"/>
    <lineage>
        <taxon>Bacteria</taxon>
        <taxon>Bacillati</taxon>
        <taxon>Actinomycetota</taxon>
        <taxon>Actinomycetes</taxon>
        <taxon>Micrococcales</taxon>
        <taxon>Dermabacteraceae</taxon>
        <taxon>Brachybacterium</taxon>
    </lineage>
</organism>
<dbReference type="InterPro" id="IPR017871">
    <property type="entry name" value="ABC_transporter-like_CS"/>
</dbReference>
<dbReference type="SUPFAM" id="SSF52540">
    <property type="entry name" value="P-loop containing nucleoside triphosphate hydrolases"/>
    <property type="match status" value="1"/>
</dbReference>
<keyword evidence="3 5" id="KW-0067">ATP-binding</keyword>
<dbReference type="InterPro" id="IPR003593">
    <property type="entry name" value="AAA+_ATPase"/>
</dbReference>
<reference evidence="5 6" key="1">
    <citation type="submission" date="2018-07" db="EMBL/GenBank/DDBJ databases">
        <title>Brachybacteriurn paraconglorneratum KCTC 9916.</title>
        <authorList>
            <person name="Li Y."/>
        </authorList>
    </citation>
    <scope>NUCLEOTIDE SEQUENCE [LARGE SCALE GENOMIC DNA]</scope>
    <source>
        <strain evidence="5 6">KCTC 9916</strain>
    </source>
</reference>
<name>A0A3R8QWP2_9MICO</name>
<dbReference type="Gene3D" id="3.40.50.300">
    <property type="entry name" value="P-loop containing nucleotide triphosphate hydrolases"/>
    <property type="match status" value="1"/>
</dbReference>
<dbReference type="PROSITE" id="PS50893">
    <property type="entry name" value="ABC_TRANSPORTER_2"/>
    <property type="match status" value="1"/>
</dbReference>
<dbReference type="SMART" id="SM00382">
    <property type="entry name" value="AAA"/>
    <property type="match status" value="1"/>
</dbReference>
<dbReference type="GO" id="GO:0005524">
    <property type="term" value="F:ATP binding"/>
    <property type="evidence" value="ECO:0007669"/>
    <property type="project" value="UniProtKB-KW"/>
</dbReference>
<dbReference type="InterPro" id="IPR050093">
    <property type="entry name" value="ABC_SmlMolc_Importer"/>
</dbReference>
<evidence type="ECO:0000259" key="4">
    <source>
        <dbReference type="PROSITE" id="PS50893"/>
    </source>
</evidence>
<feature type="domain" description="ABC transporter" evidence="4">
    <location>
        <begin position="5"/>
        <end position="230"/>
    </location>
</feature>
<dbReference type="InterPro" id="IPR003439">
    <property type="entry name" value="ABC_transporter-like_ATP-bd"/>
</dbReference>
<dbReference type="InterPro" id="IPR008995">
    <property type="entry name" value="Mo/tungstate-bd_C_term_dom"/>
</dbReference>
<evidence type="ECO:0000313" key="5">
    <source>
        <dbReference type="EMBL" id="RRR19515.1"/>
    </source>
</evidence>
<evidence type="ECO:0000256" key="3">
    <source>
        <dbReference type="ARBA" id="ARBA00022840"/>
    </source>
</evidence>
<accession>A0A3R8QWP2</accession>
<protein>
    <submittedName>
        <fullName evidence="5">Molybdenum ABC transporter ATP-binding protein</fullName>
    </submittedName>
</protein>
<dbReference type="PROSITE" id="PS00211">
    <property type="entry name" value="ABC_TRANSPORTER_1"/>
    <property type="match status" value="1"/>
</dbReference>
<comment type="caution">
    <text evidence="5">The sequence shown here is derived from an EMBL/GenBank/DDBJ whole genome shotgun (WGS) entry which is preliminary data.</text>
</comment>
<dbReference type="AlphaFoldDB" id="A0A3R8QWP2"/>
<dbReference type="Proteomes" id="UP000274327">
    <property type="component" value="Unassembled WGS sequence"/>
</dbReference>
<dbReference type="PANTHER" id="PTHR42781:SF4">
    <property type="entry name" value="SPERMIDINE_PUTRESCINE IMPORT ATP-BINDING PROTEIN POTA"/>
    <property type="match status" value="1"/>
</dbReference>
<dbReference type="GeneID" id="78120279"/>
<dbReference type="RefSeq" id="WP_126985222.1">
    <property type="nucleotide sequence ID" value="NZ_JALXWX010000009.1"/>
</dbReference>
<proteinExistence type="predicted"/>
<dbReference type="SUPFAM" id="SSF50331">
    <property type="entry name" value="MOP-like"/>
    <property type="match status" value="1"/>
</dbReference>
<dbReference type="EMBL" id="QOCI01000002">
    <property type="protein sequence ID" value="RRR19515.1"/>
    <property type="molecule type" value="Genomic_DNA"/>
</dbReference>
<gene>
    <name evidence="5" type="ORF">DS079_04430</name>
</gene>
<dbReference type="Pfam" id="PF00005">
    <property type="entry name" value="ABC_tran"/>
    <property type="match status" value="1"/>
</dbReference>